<keyword evidence="7" id="KW-0804">Transcription</keyword>
<dbReference type="PANTHER" id="PTHR47772">
    <property type="entry name" value="ZINC FINGER PROTEIN 200"/>
    <property type="match status" value="1"/>
</dbReference>
<dbReference type="Proteomes" id="UP001314205">
    <property type="component" value="Unassembled WGS sequence"/>
</dbReference>
<dbReference type="GO" id="GO:0008270">
    <property type="term" value="F:zinc ion binding"/>
    <property type="evidence" value="ECO:0007669"/>
    <property type="project" value="UniProtKB-KW"/>
</dbReference>
<evidence type="ECO:0000256" key="3">
    <source>
        <dbReference type="ARBA" id="ARBA00022737"/>
    </source>
</evidence>
<proteinExistence type="predicted"/>
<keyword evidence="5" id="KW-0862">Zinc</keyword>
<dbReference type="EMBL" id="CAVLGL010000057">
    <property type="protein sequence ID" value="CAK1583919.1"/>
    <property type="molecule type" value="Genomic_DNA"/>
</dbReference>
<feature type="domain" description="C2H2-type" evidence="11">
    <location>
        <begin position="170"/>
        <end position="198"/>
    </location>
</feature>
<dbReference type="Gene3D" id="3.30.160.60">
    <property type="entry name" value="Classic Zinc Finger"/>
    <property type="match status" value="5"/>
</dbReference>
<evidence type="ECO:0000256" key="4">
    <source>
        <dbReference type="ARBA" id="ARBA00022771"/>
    </source>
</evidence>
<comment type="caution">
    <text evidence="12">The sequence shown here is derived from an EMBL/GenBank/DDBJ whole genome shotgun (WGS) entry which is preliminary data.</text>
</comment>
<feature type="compositionally biased region" description="Polar residues" evidence="10">
    <location>
        <begin position="58"/>
        <end position="69"/>
    </location>
</feature>
<evidence type="ECO:0000259" key="11">
    <source>
        <dbReference type="PROSITE" id="PS50157"/>
    </source>
</evidence>
<feature type="region of interest" description="Disordered" evidence="10">
    <location>
        <begin position="43"/>
        <end position="95"/>
    </location>
</feature>
<evidence type="ECO:0000313" key="13">
    <source>
        <dbReference type="Proteomes" id="UP001314205"/>
    </source>
</evidence>
<dbReference type="FunFam" id="3.30.160.60:FF:000446">
    <property type="entry name" value="Zinc finger protein"/>
    <property type="match status" value="1"/>
</dbReference>
<feature type="compositionally biased region" description="Polar residues" evidence="10">
    <location>
        <begin position="77"/>
        <end position="88"/>
    </location>
</feature>
<keyword evidence="2" id="KW-0479">Metal-binding</keyword>
<dbReference type="PROSITE" id="PS50157">
    <property type="entry name" value="ZINC_FINGER_C2H2_2"/>
    <property type="match status" value="6"/>
</dbReference>
<reference evidence="12 13" key="1">
    <citation type="submission" date="2023-11" db="EMBL/GenBank/DDBJ databases">
        <authorList>
            <person name="Hedman E."/>
            <person name="Englund M."/>
            <person name="Stromberg M."/>
            <person name="Nyberg Akerstrom W."/>
            <person name="Nylinder S."/>
            <person name="Jareborg N."/>
            <person name="Kallberg Y."/>
            <person name="Kronander E."/>
        </authorList>
    </citation>
    <scope>NUCLEOTIDE SEQUENCE [LARGE SCALE GENOMIC DNA]</scope>
</reference>
<comment type="subcellular location">
    <subcellularLocation>
        <location evidence="1">Nucleus</location>
    </subcellularLocation>
</comment>
<evidence type="ECO:0000256" key="1">
    <source>
        <dbReference type="ARBA" id="ARBA00004123"/>
    </source>
</evidence>
<feature type="compositionally biased region" description="Low complexity" evidence="10">
    <location>
        <begin position="133"/>
        <end position="142"/>
    </location>
</feature>
<dbReference type="InterPro" id="IPR036236">
    <property type="entry name" value="Znf_C2H2_sf"/>
</dbReference>
<evidence type="ECO:0000256" key="10">
    <source>
        <dbReference type="SAM" id="MobiDB-lite"/>
    </source>
</evidence>
<dbReference type="Pfam" id="PF00096">
    <property type="entry name" value="zf-C2H2"/>
    <property type="match status" value="3"/>
</dbReference>
<protein>
    <recommendedName>
        <fullName evidence="11">C2H2-type domain-containing protein</fullName>
    </recommendedName>
</protein>
<evidence type="ECO:0000256" key="6">
    <source>
        <dbReference type="ARBA" id="ARBA00023015"/>
    </source>
</evidence>
<keyword evidence="3" id="KW-0677">Repeat</keyword>
<dbReference type="FunFam" id="3.30.160.60:FF:000100">
    <property type="entry name" value="Zinc finger 45-like"/>
    <property type="match status" value="1"/>
</dbReference>
<evidence type="ECO:0000256" key="8">
    <source>
        <dbReference type="ARBA" id="ARBA00023242"/>
    </source>
</evidence>
<sequence length="344" mass="39678">MHSESLFHCNECDTYLDRKDFILHMSMHVQYVANSDKKEALKKLRKKKSNKDKNENAMTTPKSNPSQNKETVEKTTKNCPGDNSNNDTPENEFSDHSDVEYFGRLPESVFEAIEDSQDSQSDNNDPDVPQTPENNELNENNECINTSKDFAPTARPASDSKTEKRHKKTRTCPICSKVYTASSSYFYHLKNSHQESKDYECDVCGKRLGNKSSLAQHASIHVSERRLECRQCGKKFRSKASLYIHEQIHSNVKTWACNQCSRSFRWRTHLLRHLKRHSAEKSHVCSACGRGFKIHCDLLRHARTHTAGNFTCEKCDVKFAQQRYLKVHMLKKHSTRITGNESQD</sequence>
<evidence type="ECO:0000256" key="2">
    <source>
        <dbReference type="ARBA" id="ARBA00022723"/>
    </source>
</evidence>
<organism evidence="12 13">
    <name type="scientific">Parnassius mnemosyne</name>
    <name type="common">clouded apollo</name>
    <dbReference type="NCBI Taxonomy" id="213953"/>
    <lineage>
        <taxon>Eukaryota</taxon>
        <taxon>Metazoa</taxon>
        <taxon>Ecdysozoa</taxon>
        <taxon>Arthropoda</taxon>
        <taxon>Hexapoda</taxon>
        <taxon>Insecta</taxon>
        <taxon>Pterygota</taxon>
        <taxon>Neoptera</taxon>
        <taxon>Endopterygota</taxon>
        <taxon>Lepidoptera</taxon>
        <taxon>Glossata</taxon>
        <taxon>Ditrysia</taxon>
        <taxon>Papilionoidea</taxon>
        <taxon>Papilionidae</taxon>
        <taxon>Parnassiinae</taxon>
        <taxon>Parnassini</taxon>
        <taxon>Parnassius</taxon>
        <taxon>Driopa</taxon>
    </lineage>
</organism>
<keyword evidence="13" id="KW-1185">Reference proteome</keyword>
<gene>
    <name evidence="12" type="ORF">PARMNEM_LOCUS5258</name>
</gene>
<keyword evidence="8" id="KW-0539">Nucleus</keyword>
<feature type="domain" description="C2H2-type" evidence="11">
    <location>
        <begin position="283"/>
        <end position="310"/>
    </location>
</feature>
<dbReference type="AlphaFoldDB" id="A0AAV1KMV0"/>
<evidence type="ECO:0000256" key="9">
    <source>
        <dbReference type="PROSITE-ProRule" id="PRU00042"/>
    </source>
</evidence>
<dbReference type="InterPro" id="IPR013087">
    <property type="entry name" value="Znf_C2H2_type"/>
</dbReference>
<evidence type="ECO:0000256" key="7">
    <source>
        <dbReference type="ARBA" id="ARBA00023163"/>
    </source>
</evidence>
<dbReference type="InterPro" id="IPR050636">
    <property type="entry name" value="C2H2-ZF_domain-containing"/>
</dbReference>
<keyword evidence="4 9" id="KW-0863">Zinc-finger</keyword>
<feature type="domain" description="C2H2-type" evidence="11">
    <location>
        <begin position="310"/>
        <end position="338"/>
    </location>
</feature>
<feature type="domain" description="C2H2-type" evidence="11">
    <location>
        <begin position="255"/>
        <end position="282"/>
    </location>
</feature>
<dbReference type="SMART" id="SM00355">
    <property type="entry name" value="ZnF_C2H2"/>
    <property type="match status" value="7"/>
</dbReference>
<dbReference type="SUPFAM" id="SSF57667">
    <property type="entry name" value="beta-beta-alpha zinc fingers"/>
    <property type="match status" value="3"/>
</dbReference>
<evidence type="ECO:0000256" key="5">
    <source>
        <dbReference type="ARBA" id="ARBA00022833"/>
    </source>
</evidence>
<dbReference type="PROSITE" id="PS00028">
    <property type="entry name" value="ZINC_FINGER_C2H2_1"/>
    <property type="match status" value="6"/>
</dbReference>
<name>A0AAV1KMV0_9NEOP</name>
<keyword evidence="6" id="KW-0805">Transcription regulation</keyword>
<feature type="domain" description="C2H2-type" evidence="11">
    <location>
        <begin position="199"/>
        <end position="226"/>
    </location>
</feature>
<feature type="domain" description="C2H2-type" evidence="11">
    <location>
        <begin position="227"/>
        <end position="254"/>
    </location>
</feature>
<dbReference type="GO" id="GO:0005634">
    <property type="term" value="C:nucleus"/>
    <property type="evidence" value="ECO:0007669"/>
    <property type="project" value="UniProtKB-SubCell"/>
</dbReference>
<evidence type="ECO:0000313" key="12">
    <source>
        <dbReference type="EMBL" id="CAK1583919.1"/>
    </source>
</evidence>
<feature type="region of interest" description="Disordered" evidence="10">
    <location>
        <begin position="114"/>
        <end position="165"/>
    </location>
</feature>
<accession>A0AAV1KMV0</accession>
<dbReference type="PANTHER" id="PTHR47772:SF7">
    <property type="entry name" value="ZINC FINGER PROTEIN 160"/>
    <property type="match status" value="1"/>
</dbReference>